<dbReference type="PANTHER" id="PTHR35335">
    <property type="entry name" value="UPF0716 PROTEIN FXSA"/>
    <property type="match status" value="1"/>
</dbReference>
<dbReference type="RefSeq" id="WP_092811966.1">
    <property type="nucleotide sequence ID" value="NZ_FMVW01000003.1"/>
</dbReference>
<dbReference type="EMBL" id="FMVW01000003">
    <property type="protein sequence ID" value="SCZ35618.1"/>
    <property type="molecule type" value="Genomic_DNA"/>
</dbReference>
<keyword evidence="1" id="KW-1133">Transmembrane helix</keyword>
<dbReference type="PANTHER" id="PTHR35335:SF1">
    <property type="entry name" value="UPF0716 PROTEIN FXSA"/>
    <property type="match status" value="1"/>
</dbReference>
<reference evidence="2 3" key="1">
    <citation type="submission" date="2016-10" db="EMBL/GenBank/DDBJ databases">
        <authorList>
            <person name="de Groot N.N."/>
        </authorList>
    </citation>
    <scope>NUCLEOTIDE SEQUENCE [LARGE SCALE GENOMIC DNA]</scope>
    <source>
        <strain evidence="2 3">DSM 2698</strain>
    </source>
</reference>
<proteinExistence type="predicted"/>
<organism evidence="2 3">
    <name type="scientific">Afifella marina DSM 2698</name>
    <dbReference type="NCBI Taxonomy" id="1120955"/>
    <lineage>
        <taxon>Bacteria</taxon>
        <taxon>Pseudomonadati</taxon>
        <taxon>Pseudomonadota</taxon>
        <taxon>Alphaproteobacteria</taxon>
        <taxon>Hyphomicrobiales</taxon>
        <taxon>Afifellaceae</taxon>
        <taxon>Afifella</taxon>
    </lineage>
</organism>
<feature type="transmembrane region" description="Helical" evidence="1">
    <location>
        <begin position="74"/>
        <end position="99"/>
    </location>
</feature>
<sequence>MPIFLLLLLIPLIEVGTFVVVGQYIGLAPTLLLTLLTAILGTALLRHQGLRTILRIRSDLESGRMPARNLADGALIAVAGVMLLTPGFVTDTLGFLLFVPAVRGRIWQFVLSRVDLRVVGTQSYGSSSYQSTRRGPDGETVVDLDEGEFEVHEIDPDRNRPR</sequence>
<dbReference type="OrthoDB" id="9792788at2"/>
<protein>
    <submittedName>
        <fullName evidence="2">UPF0716 protein FxsA</fullName>
    </submittedName>
</protein>
<accession>A0A1G5NFB6</accession>
<dbReference type="STRING" id="1120955.SAMN03080610_01933"/>
<name>A0A1G5NFB6_AFIMA</name>
<dbReference type="NCBIfam" id="NF008528">
    <property type="entry name" value="PRK11463.1-2"/>
    <property type="match status" value="1"/>
</dbReference>
<dbReference type="GO" id="GO:0016020">
    <property type="term" value="C:membrane"/>
    <property type="evidence" value="ECO:0007669"/>
    <property type="project" value="InterPro"/>
</dbReference>
<dbReference type="InterPro" id="IPR007313">
    <property type="entry name" value="FxsA"/>
</dbReference>
<evidence type="ECO:0000256" key="1">
    <source>
        <dbReference type="SAM" id="Phobius"/>
    </source>
</evidence>
<dbReference type="Pfam" id="PF04186">
    <property type="entry name" value="FxsA"/>
    <property type="match status" value="1"/>
</dbReference>
<gene>
    <name evidence="2" type="ORF">SAMN03080610_01933</name>
</gene>
<evidence type="ECO:0000313" key="2">
    <source>
        <dbReference type="EMBL" id="SCZ35618.1"/>
    </source>
</evidence>
<evidence type="ECO:0000313" key="3">
    <source>
        <dbReference type="Proteomes" id="UP000199347"/>
    </source>
</evidence>
<keyword evidence="3" id="KW-1185">Reference proteome</keyword>
<dbReference type="AlphaFoldDB" id="A0A1G5NFB6"/>
<keyword evidence="1" id="KW-0472">Membrane</keyword>
<keyword evidence="1" id="KW-0812">Transmembrane</keyword>
<dbReference type="Proteomes" id="UP000199347">
    <property type="component" value="Unassembled WGS sequence"/>
</dbReference>